<dbReference type="GO" id="GO:0006260">
    <property type="term" value="P:DNA replication"/>
    <property type="evidence" value="ECO:0007669"/>
    <property type="project" value="InterPro"/>
</dbReference>
<accession>A0A0K2U7C7</accession>
<feature type="compositionally biased region" description="Basic and acidic residues" evidence="1">
    <location>
        <begin position="461"/>
        <end position="480"/>
    </location>
</feature>
<feature type="region of interest" description="Disordered" evidence="1">
    <location>
        <begin position="745"/>
        <end position="897"/>
    </location>
</feature>
<feature type="compositionally biased region" description="Polar residues" evidence="1">
    <location>
        <begin position="1067"/>
        <end position="1081"/>
    </location>
</feature>
<feature type="compositionally biased region" description="Polar residues" evidence="1">
    <location>
        <begin position="1035"/>
        <end position="1048"/>
    </location>
</feature>
<reference evidence="3" key="1">
    <citation type="submission" date="2014-05" db="EMBL/GenBank/DDBJ databases">
        <authorList>
            <person name="Chronopoulou M."/>
        </authorList>
    </citation>
    <scope>NUCLEOTIDE SEQUENCE</scope>
    <source>
        <tissue evidence="3">Whole organism</tissue>
    </source>
</reference>
<feature type="region of interest" description="Disordered" evidence="1">
    <location>
        <begin position="461"/>
        <end position="541"/>
    </location>
</feature>
<dbReference type="GO" id="GO:0030174">
    <property type="term" value="P:regulation of DNA-templated DNA replication initiation"/>
    <property type="evidence" value="ECO:0007669"/>
    <property type="project" value="TreeGrafter"/>
</dbReference>
<name>A0A0K2U7C7_LEPSM</name>
<dbReference type="GO" id="GO:0005634">
    <property type="term" value="C:nucleus"/>
    <property type="evidence" value="ECO:0007669"/>
    <property type="project" value="InterPro"/>
</dbReference>
<gene>
    <name evidence="3" type="primary">TICRR</name>
</gene>
<protein>
    <submittedName>
        <fullName evidence="3">TOPBP1interacting checkpoint and replication regulator [Condylura cristata]</fullName>
    </submittedName>
</protein>
<dbReference type="EMBL" id="HACA01016787">
    <property type="protein sequence ID" value="CDW34148.1"/>
    <property type="molecule type" value="Transcribed_RNA"/>
</dbReference>
<dbReference type="GO" id="GO:0003682">
    <property type="term" value="F:chromatin binding"/>
    <property type="evidence" value="ECO:0007669"/>
    <property type="project" value="TreeGrafter"/>
</dbReference>
<dbReference type="GO" id="GO:0007095">
    <property type="term" value="P:mitotic G2 DNA damage checkpoint signaling"/>
    <property type="evidence" value="ECO:0007669"/>
    <property type="project" value="TreeGrafter"/>
</dbReference>
<dbReference type="Pfam" id="PF21855">
    <property type="entry name" value="Treslin_STD"/>
    <property type="match status" value="1"/>
</dbReference>
<feature type="domain" description="Treslin STD" evidence="2">
    <location>
        <begin position="586"/>
        <end position="722"/>
    </location>
</feature>
<feature type="region of interest" description="Disordered" evidence="1">
    <location>
        <begin position="989"/>
        <end position="1140"/>
    </location>
</feature>
<feature type="compositionally biased region" description="Polar residues" evidence="1">
    <location>
        <begin position="532"/>
        <end position="541"/>
    </location>
</feature>
<feature type="non-terminal residue" evidence="3">
    <location>
        <position position="1140"/>
    </location>
</feature>
<dbReference type="AlphaFoldDB" id="A0A0K2U7C7"/>
<feature type="compositionally biased region" description="Basic and acidic residues" evidence="1">
    <location>
        <begin position="1128"/>
        <end position="1140"/>
    </location>
</feature>
<dbReference type="PANTHER" id="PTHR21556">
    <property type="entry name" value="TRESLIN"/>
    <property type="match status" value="1"/>
</dbReference>
<sequence>MSNEMPSQIVFLLDLDGCVPLGEDGEGLLRRACSALLWAEASMSPGLKDKTDLPSFALRFYSSSGYFGIHDQSSYEFQDLAPESFEDLERVLSERLLALQSSFDASNFEFHGSQNRSDPVASLRTSLDLLARHYHWDRPLLHSPIKKNRHSFENSVYVFTSIPNTKREYRKTFHKSAKSHTQKELSDALFTKNVLQRFRQEISLYIVDFSLSNPSSFLEPPIKELFHKTLKPIRNGGIIPFTSLISYSHLSPYISSYKALRSKHPDKCISQNISLQGTLIPAFPLKNANRIKVESASILGMYPMDAFSGCQEWESHHSFRLAGSYEFFKAMSHWVLLIVLDTSKLAVLFNYGILSILSAKESSTYLSIFRVPEKPLTPCPNILKKIIDKHLKSNTLAKTIGSEKNLVKNNFSDGDLETWRIPNECADMSKRIKESKKSKGKWIEILVNSCKPKVSRMYQSEKRNNLLMERNDSGFSEGKRSSSSSSLSRRLSDESIGRRTRRGNQPIVSRGAELLRLGNQKYAENKKRRSQIKSSKNSTESFSFPFNDLRTARRTAFEKEMRKSFENEEVIQCSQILAMLIEFQIEAINNGDDVSMSALAEITISSLLKHLQSTGQIKANLVNLVADNFLVDPLSISRRKTSLKMPKRLRDHKLQVLYRMELHWLLPSADDQEKFENEILIHLRQISIWGSPEDMVTFLNEVLTPVYIDRQPELLCSLYDELNQPKADALRGIFSPSAKSDCSSVAPSSVMSQASNASQNSSKNPSLRSHNNKSVARIKKLRRPHSFDMGQRRQISQPHLKTTARVLAKNPTCNIKDKVGPSVTASPSSKGRSGLHRVKRNLSFDGLGRSPMKKPSTPRKKHETPKKKVTGTPKRMTPNKTHRIYAPETPKNKTRRKSDGLITIEESPDIDSIKACKTTPRRMRASLNLYKKTSFYSGDVSRNLMKAEENVNAFKIQGTSSQSQPFLDESSCDNTAGYLFQHIIRKRNRPDDEDDNSRKKIRKIDDDHRFLSDPSSSPMKTPKKMTFKTPVKESPSPSKRVQFNMQHQPPTPSRGTPAKSILKTPSKEPQTPTNRLNSPLVHSSAARKSSPHLSNHLMRKKRIIFEDSPSKPRLLVPIRQCSSTSTKKKIDFEETKSDYS</sequence>
<organism evidence="3">
    <name type="scientific">Lepeophtheirus salmonis</name>
    <name type="common">Salmon louse</name>
    <name type="synonym">Caligus salmonis</name>
    <dbReference type="NCBI Taxonomy" id="72036"/>
    <lineage>
        <taxon>Eukaryota</taxon>
        <taxon>Metazoa</taxon>
        <taxon>Ecdysozoa</taxon>
        <taxon>Arthropoda</taxon>
        <taxon>Crustacea</taxon>
        <taxon>Multicrustacea</taxon>
        <taxon>Hexanauplia</taxon>
        <taxon>Copepoda</taxon>
        <taxon>Siphonostomatoida</taxon>
        <taxon>Caligidae</taxon>
        <taxon>Lepeophtheirus</taxon>
    </lineage>
</organism>
<evidence type="ECO:0000313" key="3">
    <source>
        <dbReference type="EMBL" id="CDW34148.1"/>
    </source>
</evidence>
<dbReference type="GO" id="GO:0033314">
    <property type="term" value="P:mitotic DNA replication checkpoint signaling"/>
    <property type="evidence" value="ECO:0007669"/>
    <property type="project" value="InterPro"/>
</dbReference>
<feature type="compositionally biased region" description="Basic residues" evidence="1">
    <location>
        <begin position="856"/>
        <end position="869"/>
    </location>
</feature>
<dbReference type="GO" id="GO:0010212">
    <property type="term" value="P:response to ionizing radiation"/>
    <property type="evidence" value="ECO:0007669"/>
    <property type="project" value="InterPro"/>
</dbReference>
<evidence type="ECO:0000259" key="2">
    <source>
        <dbReference type="Pfam" id="PF21855"/>
    </source>
</evidence>
<dbReference type="InterPro" id="IPR026153">
    <property type="entry name" value="Treslin"/>
</dbReference>
<evidence type="ECO:0000256" key="1">
    <source>
        <dbReference type="SAM" id="MobiDB-lite"/>
    </source>
</evidence>
<dbReference type="InterPro" id="IPR053920">
    <property type="entry name" value="Treslin_STD"/>
</dbReference>
<feature type="compositionally biased region" description="Low complexity" evidence="1">
    <location>
        <begin position="747"/>
        <end position="766"/>
    </location>
</feature>
<proteinExistence type="predicted"/>
<dbReference type="PANTHER" id="PTHR21556:SF2">
    <property type="entry name" value="TRESLIN"/>
    <property type="match status" value="1"/>
</dbReference>